<feature type="compositionally biased region" description="Acidic residues" evidence="1">
    <location>
        <begin position="573"/>
        <end position="584"/>
    </location>
</feature>
<dbReference type="OrthoDB" id="4835412at2759"/>
<feature type="compositionally biased region" description="Basic residues" evidence="1">
    <location>
        <begin position="1617"/>
        <end position="1626"/>
    </location>
</feature>
<feature type="region of interest" description="Disordered" evidence="1">
    <location>
        <begin position="1418"/>
        <end position="1536"/>
    </location>
</feature>
<feature type="compositionally biased region" description="Basic residues" evidence="1">
    <location>
        <begin position="295"/>
        <end position="311"/>
    </location>
</feature>
<feature type="compositionally biased region" description="Basic and acidic residues" evidence="1">
    <location>
        <begin position="531"/>
        <end position="541"/>
    </location>
</feature>
<evidence type="ECO:0000313" key="3">
    <source>
        <dbReference type="Proteomes" id="UP000016928"/>
    </source>
</evidence>
<feature type="region of interest" description="Disordered" evidence="1">
    <location>
        <begin position="1200"/>
        <end position="1236"/>
    </location>
</feature>
<feature type="compositionally biased region" description="Low complexity" evidence="1">
    <location>
        <begin position="844"/>
        <end position="859"/>
    </location>
</feature>
<organism evidence="2 3">
    <name type="scientific">Fusarium oxysporum f. sp. cubense (strain race 1)</name>
    <name type="common">Panama disease fungus</name>
    <dbReference type="NCBI Taxonomy" id="1229664"/>
    <lineage>
        <taxon>Eukaryota</taxon>
        <taxon>Fungi</taxon>
        <taxon>Dikarya</taxon>
        <taxon>Ascomycota</taxon>
        <taxon>Pezizomycotina</taxon>
        <taxon>Sordariomycetes</taxon>
        <taxon>Hypocreomycetidae</taxon>
        <taxon>Hypocreales</taxon>
        <taxon>Nectriaceae</taxon>
        <taxon>Fusarium</taxon>
        <taxon>Fusarium oxysporum species complex</taxon>
    </lineage>
</organism>
<evidence type="ECO:0000313" key="2">
    <source>
        <dbReference type="EMBL" id="ENH65360.1"/>
    </source>
</evidence>
<feature type="compositionally biased region" description="Polar residues" evidence="1">
    <location>
        <begin position="1461"/>
        <end position="1483"/>
    </location>
</feature>
<feature type="region of interest" description="Disordered" evidence="1">
    <location>
        <begin position="660"/>
        <end position="1186"/>
    </location>
</feature>
<feature type="compositionally biased region" description="Polar residues" evidence="1">
    <location>
        <begin position="1200"/>
        <end position="1215"/>
    </location>
</feature>
<evidence type="ECO:0000256" key="1">
    <source>
        <dbReference type="SAM" id="MobiDB-lite"/>
    </source>
</evidence>
<feature type="compositionally biased region" description="Pro residues" evidence="1">
    <location>
        <begin position="812"/>
        <end position="829"/>
    </location>
</feature>
<feature type="compositionally biased region" description="Basic and acidic residues" evidence="1">
    <location>
        <begin position="621"/>
        <end position="643"/>
    </location>
</feature>
<accession>N4U5W9</accession>
<feature type="compositionally biased region" description="Pro residues" evidence="1">
    <location>
        <begin position="904"/>
        <end position="914"/>
    </location>
</feature>
<feature type="compositionally biased region" description="Low complexity" evidence="1">
    <location>
        <begin position="894"/>
        <end position="903"/>
    </location>
</feature>
<feature type="compositionally biased region" description="Low complexity" evidence="1">
    <location>
        <begin position="1083"/>
        <end position="1100"/>
    </location>
</feature>
<feature type="compositionally biased region" description="Polar residues" evidence="1">
    <location>
        <begin position="1049"/>
        <end position="1067"/>
    </location>
</feature>
<dbReference type="VEuPathDB" id="FungiDB:FOC1_g10001028"/>
<dbReference type="STRING" id="1229664.N4U5W9"/>
<feature type="compositionally biased region" description="Polar residues" evidence="1">
    <location>
        <begin position="1510"/>
        <end position="1521"/>
    </location>
</feature>
<protein>
    <submittedName>
        <fullName evidence="2">Uncharacterized protein</fullName>
    </submittedName>
</protein>
<sequence>MEAGSRAQSAGLAWLEQSLAELEAGKASWPVMPSLIKPRQLEELEVKIDSVHRQLGEINKDDEDSEAQRQAKQDELVAIESELRPLRTDWDRTCRDAHVAYRPKDEMKANSLMNNILNLYKDFGLPINGNMGVDTSALGLTGDSPDADPDTPRRPRMRMKRGGAVLTPDRNGVFESETRKRKRGRSSSIAQKRPRIQGNRNSIHFNAVYQNRRAAKKHTIIRVPEDPAGLAHLSEEHQLKNPSFETVIQHFGYEVIGCDDEKLIQNNKVAKEAFQKGERGARDSIRVTDKPSPKTPRKKTNNAVKKGRSTRKSQDSIHPRDLVPGDVYIIYWSASKQWYCGLHIPLQDPESLGIGESLEAMGLLNNVPPCYDDQAFEYLKQREAAQQPKRWGPNDEIPDPTDDNSTSDLAPRSPVAESSTDFQPAQNAETVTPNTAPEADAADQAEDVDVTGQTEETQKDTELAPEEEQDTQLVPEEAQSAQMETEEAQDTELKSEEEQDIQPEPEVAQKDARLEPGEVQKDTQMEVEEAQDTRPEPEKVAESPVQPDIVEDEDIAMSSEENPTESAAQQPTEDSEDVVMETPEDATQKPLQQNDSQSGGDDQEIILDTQEDPAENVSSPKEPEEVTAEREQESLSHEAREARLPSVDLEDLLLAGEDLEFQFSQSEQRELDQKPTPTPAHETISLSRAANDVVNTKQEESLPASPTLGRASLTKTENDSGDERHEASQPQRSSVATESSHDETPQPRLSYADMGRASSLSEGVPSDVVDSRPQIQPASRRARSGTPNHNALAAQSRMSSLSKSPVVSRPPAMSPPATIPFSPTAPPASTPLQLPMMSQPPPSSQSSVPRSPTSQRPPSGLQHPVSSWPLDNSWASTTPQRSGASQSSALACRPAPSQPTATSQPPPSSQPPAARPSTLSPPSSSSQPSTSEPPFRTPTAQERPAAQVAMSPGSAVSNSEQPNNAWPTSQTSQILAPPRHSPIESPLPEDAQTRSEVLRHPHAAQTKTSEQALGNSPQPSELSRATRPKASSKPSVDIVLLNRQAVNEARSQSMTTGQQAATTSPTQMPAAHERHSEPAQITSMPPAMSAARSEAPAARRPLPRERPSPRPSASPVKSREAPKAMPSQNQASSAFSQHPSGAGNTPAAQPERPAQMLSGQPPTRYASRPTSPVHQNSPRLPPMNVPLDGHYIPNTMLAQQQASLSMSRPSSSGQIGPQPVPSPRLAARSISRPGSASQKHIVSQAMPSPHQLAAEIQRPRSGFQGHSGLQPMYSPRQVPREVPHRASAYEGHPNHRPVPSPRRPYAVPVQPPASPQQSFSHFSHRSPEMQGQGYVSQRHYASTGTLSPQLSTAENQLPPIRLPNISRPRSGAQTAANMISPPQTAVGARPGHYTGHHQPTPHIMQSPRLSAAEISRPHTASNMHPPLPTMSPILGHTEPRRPNSSYAQSMPFHAPLPTMLPTYSNTSYQSSAPSAHQYAQPNRPQGHLRRHSESACQPQLQQYALAGSPQIANSTPRSYQSPELDRGPRRNPAQDPFLLELSPNVRKALLEQVRTDRLDLIPCDFLNNENKYRCPFCKETTLEPTALINHIKMSCPMLEEKYKQDKNEQAIEANQAKRVKQAKRKSQMAQATKNARVRS</sequence>
<feature type="compositionally biased region" description="Polar residues" evidence="1">
    <location>
        <begin position="684"/>
        <end position="696"/>
    </location>
</feature>
<gene>
    <name evidence="2" type="ORF">FOC1_g10001028</name>
</gene>
<feature type="region of interest" description="Disordered" evidence="1">
    <location>
        <begin position="384"/>
        <end position="647"/>
    </location>
</feature>
<dbReference type="OMA" id="HERHSEP"/>
<feature type="region of interest" description="Disordered" evidence="1">
    <location>
        <begin position="274"/>
        <end position="319"/>
    </location>
</feature>
<feature type="region of interest" description="Disordered" evidence="1">
    <location>
        <begin position="1261"/>
        <end position="1332"/>
    </location>
</feature>
<feature type="compositionally biased region" description="Polar residues" evidence="1">
    <location>
        <begin position="1168"/>
        <end position="1178"/>
    </location>
</feature>
<reference evidence="3" key="2">
    <citation type="journal article" date="2014" name="PLoS ONE">
        <title>Genome and Transcriptome Analysis of the Fungal Pathogen Fusarium oxysporum f. sp. cubense Causing Banana Vascular Wilt Disease.</title>
        <authorList>
            <person name="Guo L."/>
            <person name="Han L."/>
            <person name="Yang L."/>
            <person name="Zeng H."/>
            <person name="Fan D."/>
            <person name="Zhu Y."/>
            <person name="Feng Y."/>
            <person name="Wang G."/>
            <person name="Peng C."/>
            <person name="Jiang X."/>
            <person name="Zhou D."/>
            <person name="Ni P."/>
            <person name="Liang C."/>
            <person name="Liu L."/>
            <person name="Wang J."/>
            <person name="Mao C."/>
            <person name="Fang X."/>
            <person name="Peng M."/>
            <person name="Huang J."/>
        </authorList>
    </citation>
    <scope>NUCLEOTIDE SEQUENCE [LARGE SCALE GENOMIC DNA]</scope>
    <source>
        <strain evidence="3">race 1</strain>
    </source>
</reference>
<feature type="compositionally biased region" description="Polar residues" evidence="1">
    <location>
        <begin position="1005"/>
        <end position="1023"/>
    </location>
</feature>
<feature type="compositionally biased region" description="Basic and acidic residues" evidence="1">
    <location>
        <begin position="716"/>
        <end position="727"/>
    </location>
</feature>
<feature type="compositionally biased region" description="Polar residues" evidence="1">
    <location>
        <begin position="1126"/>
        <end position="1147"/>
    </location>
</feature>
<feature type="compositionally biased region" description="Low complexity" evidence="1">
    <location>
        <begin position="915"/>
        <end position="934"/>
    </location>
</feature>
<feature type="region of interest" description="Disordered" evidence="1">
    <location>
        <begin position="1615"/>
        <end position="1639"/>
    </location>
</feature>
<feature type="compositionally biased region" description="Basic and acidic residues" evidence="1">
    <location>
        <begin position="274"/>
        <end position="292"/>
    </location>
</feature>
<reference evidence="3" key="1">
    <citation type="submission" date="2012-09" db="EMBL/GenBank/DDBJ databases">
        <title>Genome sequencing and comparative transcriptomics of race 1 and race 4 of banana pathogen: Fusarium oxysporum f. sp. cubense.</title>
        <authorList>
            <person name="Fang X."/>
            <person name="Huang J."/>
        </authorList>
    </citation>
    <scope>NUCLEOTIDE SEQUENCE [LARGE SCALE GENOMIC DNA]</scope>
    <source>
        <strain evidence="3">race 1</strain>
    </source>
</reference>
<feature type="region of interest" description="Disordered" evidence="1">
    <location>
        <begin position="164"/>
        <end position="202"/>
    </location>
</feature>
<dbReference type="EMBL" id="KB730495">
    <property type="protein sequence ID" value="ENH65360.1"/>
    <property type="molecule type" value="Genomic_DNA"/>
</dbReference>
<feature type="compositionally biased region" description="Polar residues" evidence="1">
    <location>
        <begin position="559"/>
        <end position="572"/>
    </location>
</feature>
<proteinExistence type="predicted"/>
<feature type="compositionally biased region" description="Basic and acidic residues" evidence="1">
    <location>
        <begin position="507"/>
        <end position="524"/>
    </location>
</feature>
<feature type="compositionally biased region" description="Polar residues" evidence="1">
    <location>
        <begin position="416"/>
        <end position="435"/>
    </location>
</feature>
<feature type="compositionally biased region" description="Acidic residues" evidence="1">
    <location>
        <begin position="440"/>
        <end position="449"/>
    </location>
</feature>
<feature type="compositionally biased region" description="Polar residues" evidence="1">
    <location>
        <begin position="796"/>
        <end position="805"/>
    </location>
</feature>
<feature type="compositionally biased region" description="Acidic residues" evidence="1">
    <location>
        <begin position="601"/>
        <end position="614"/>
    </location>
</feature>
<dbReference type="Proteomes" id="UP000016928">
    <property type="component" value="Unassembled WGS sequence"/>
</dbReference>
<feature type="compositionally biased region" description="Polar residues" evidence="1">
    <location>
        <begin position="728"/>
        <end position="738"/>
    </location>
</feature>
<feature type="compositionally biased region" description="Polar residues" evidence="1">
    <location>
        <begin position="954"/>
        <end position="974"/>
    </location>
</feature>
<name>N4U5W9_FUSC1</name>
<dbReference type="HOGENOM" id="CLU_003445_0_0_1"/>
<feature type="compositionally biased region" description="Polar residues" evidence="1">
    <location>
        <begin position="869"/>
        <end position="889"/>
    </location>
</feature>